<dbReference type="RefSeq" id="WP_152777484.1">
    <property type="nucleotide sequence ID" value="NZ_VJZC01000731.1"/>
</dbReference>
<dbReference type="Pfam" id="PF13560">
    <property type="entry name" value="HTH_31"/>
    <property type="match status" value="1"/>
</dbReference>
<dbReference type="SMART" id="SM00530">
    <property type="entry name" value="HTH_XRE"/>
    <property type="match status" value="1"/>
</dbReference>
<evidence type="ECO:0000259" key="1">
    <source>
        <dbReference type="PROSITE" id="PS50943"/>
    </source>
</evidence>
<dbReference type="Proteomes" id="UP000400924">
    <property type="component" value="Unassembled WGS sequence"/>
</dbReference>
<dbReference type="OrthoDB" id="3462393at2"/>
<dbReference type="SUPFAM" id="SSF47413">
    <property type="entry name" value="lambda repressor-like DNA-binding domains"/>
    <property type="match status" value="1"/>
</dbReference>
<dbReference type="Pfam" id="PF19054">
    <property type="entry name" value="DUF5753"/>
    <property type="match status" value="1"/>
</dbReference>
<evidence type="ECO:0000313" key="3">
    <source>
        <dbReference type="Proteomes" id="UP000400924"/>
    </source>
</evidence>
<keyword evidence="3" id="KW-1185">Reference proteome</keyword>
<sequence length="283" mass="31453">MPPRTTPTARQERLGAELRKIRERAGVTARAAAALLGTNPIQQSAYEAGRSGISEDRVRRLAAHCACDDAAYVDALVSMANERGKGWWEAYRDIVAPQGLDLAECEHHATRIRTFQVAHIPGLLQSEDHMRAMFSYTSPAMTKRDLDAFVAFRLKRQQVLAGSPGTPYEAIIHEAALRIRVGGRDTAQAQLRQILERSELANVTVHVLPFDAEDFAGTGYSMLYLHGPVPQLDTAQIDTAHRGELFDAESRLKQYQQRYERVAAAALPPAESRDLINRIAREL</sequence>
<dbReference type="Gene3D" id="1.10.260.40">
    <property type="entry name" value="lambda repressor-like DNA-binding domains"/>
    <property type="match status" value="1"/>
</dbReference>
<protein>
    <submittedName>
        <fullName evidence="2">Helix-turn-helix domain-containing protein</fullName>
    </submittedName>
</protein>
<organism evidence="2 3">
    <name type="scientific">Streptomyces spongiae</name>
    <dbReference type="NCBI Taxonomy" id="565072"/>
    <lineage>
        <taxon>Bacteria</taxon>
        <taxon>Bacillati</taxon>
        <taxon>Actinomycetota</taxon>
        <taxon>Actinomycetes</taxon>
        <taxon>Kitasatosporales</taxon>
        <taxon>Streptomycetaceae</taxon>
        <taxon>Streptomyces</taxon>
    </lineage>
</organism>
<dbReference type="GO" id="GO:0003677">
    <property type="term" value="F:DNA binding"/>
    <property type="evidence" value="ECO:0007669"/>
    <property type="project" value="InterPro"/>
</dbReference>
<feature type="domain" description="HTH cro/C1-type" evidence="1">
    <location>
        <begin position="18"/>
        <end position="73"/>
    </location>
</feature>
<comment type="caution">
    <text evidence="2">The sequence shown here is derived from an EMBL/GenBank/DDBJ whole genome shotgun (WGS) entry which is preliminary data.</text>
</comment>
<dbReference type="PROSITE" id="PS50943">
    <property type="entry name" value="HTH_CROC1"/>
    <property type="match status" value="1"/>
</dbReference>
<dbReference type="AlphaFoldDB" id="A0A5N8XXR6"/>
<accession>A0A5N8XXR6</accession>
<name>A0A5N8XXR6_9ACTN</name>
<gene>
    <name evidence="2" type="ORF">FNH08_45565</name>
</gene>
<dbReference type="InterPro" id="IPR010982">
    <property type="entry name" value="Lambda_DNA-bd_dom_sf"/>
</dbReference>
<dbReference type="InterPro" id="IPR043917">
    <property type="entry name" value="DUF5753"/>
</dbReference>
<dbReference type="EMBL" id="VJZC01000731">
    <property type="protein sequence ID" value="MPY64171.1"/>
    <property type="molecule type" value="Genomic_DNA"/>
</dbReference>
<proteinExistence type="predicted"/>
<evidence type="ECO:0000313" key="2">
    <source>
        <dbReference type="EMBL" id="MPY64171.1"/>
    </source>
</evidence>
<reference evidence="2 3" key="1">
    <citation type="submission" date="2019-07" db="EMBL/GenBank/DDBJ databases">
        <title>New species of Amycolatopsis and Streptomyces.</title>
        <authorList>
            <person name="Duangmal K."/>
            <person name="Teo W.F.A."/>
            <person name="Lipun K."/>
        </authorList>
    </citation>
    <scope>NUCLEOTIDE SEQUENCE [LARGE SCALE GENOMIC DNA]</scope>
    <source>
        <strain evidence="2 3">NBRC 106415</strain>
    </source>
</reference>
<dbReference type="InterPro" id="IPR001387">
    <property type="entry name" value="Cro/C1-type_HTH"/>
</dbReference>